<keyword evidence="3" id="KW-1185">Reference proteome</keyword>
<gene>
    <name evidence="2" type="ORF">SAMN05216276_100522</name>
</gene>
<proteinExistence type="predicted"/>
<dbReference type="SUPFAM" id="SSF54593">
    <property type="entry name" value="Glyoxalase/Bleomycin resistance protein/Dihydroxybiphenyl dioxygenase"/>
    <property type="match status" value="1"/>
</dbReference>
<dbReference type="InterPro" id="IPR041581">
    <property type="entry name" value="Glyoxalase_6"/>
</dbReference>
<dbReference type="AlphaFoldDB" id="A0A239C5G8"/>
<evidence type="ECO:0000313" key="2">
    <source>
        <dbReference type="EMBL" id="SNS15515.1"/>
    </source>
</evidence>
<feature type="domain" description="Glyoxalase-like" evidence="1">
    <location>
        <begin position="6"/>
        <end position="51"/>
    </location>
</feature>
<dbReference type="RefSeq" id="WP_420823558.1">
    <property type="nucleotide sequence ID" value="NZ_FZOD01000005.1"/>
</dbReference>
<reference evidence="2 3" key="1">
    <citation type="submission" date="2017-06" db="EMBL/GenBank/DDBJ databases">
        <authorList>
            <person name="Kim H.J."/>
            <person name="Triplett B.A."/>
        </authorList>
    </citation>
    <scope>NUCLEOTIDE SEQUENCE [LARGE SCALE GENOMIC DNA]</scope>
    <source>
        <strain evidence="2 3">CGMCC 4.2132</strain>
    </source>
</reference>
<dbReference type="CDD" id="cd06587">
    <property type="entry name" value="VOC"/>
    <property type="match status" value="1"/>
</dbReference>
<name>A0A239C5G8_9ACTN</name>
<accession>A0A239C5G8</accession>
<dbReference type="EMBL" id="FZOD01000005">
    <property type="protein sequence ID" value="SNS15515.1"/>
    <property type="molecule type" value="Genomic_DNA"/>
</dbReference>
<sequence>MANGLGTAALEAECERLVGLGATRLRRDEPAPPAGAGYIVMADPEGNEFCVD</sequence>
<organism evidence="2 3">
    <name type="scientific">Streptosporangium subroseum</name>
    <dbReference type="NCBI Taxonomy" id="106412"/>
    <lineage>
        <taxon>Bacteria</taxon>
        <taxon>Bacillati</taxon>
        <taxon>Actinomycetota</taxon>
        <taxon>Actinomycetes</taxon>
        <taxon>Streptosporangiales</taxon>
        <taxon>Streptosporangiaceae</taxon>
        <taxon>Streptosporangium</taxon>
    </lineage>
</organism>
<dbReference type="Proteomes" id="UP000198282">
    <property type="component" value="Unassembled WGS sequence"/>
</dbReference>
<dbReference type="Gene3D" id="3.10.180.10">
    <property type="entry name" value="2,3-Dihydroxybiphenyl 1,2-Dioxygenase, domain 1"/>
    <property type="match status" value="1"/>
</dbReference>
<dbReference type="Pfam" id="PF18029">
    <property type="entry name" value="Glyoxalase_6"/>
    <property type="match status" value="1"/>
</dbReference>
<evidence type="ECO:0000313" key="3">
    <source>
        <dbReference type="Proteomes" id="UP000198282"/>
    </source>
</evidence>
<protein>
    <recommendedName>
        <fullName evidence="1">Glyoxalase-like domain-containing protein</fullName>
    </recommendedName>
</protein>
<dbReference type="InterPro" id="IPR029068">
    <property type="entry name" value="Glyas_Bleomycin-R_OHBP_Dase"/>
</dbReference>
<evidence type="ECO:0000259" key="1">
    <source>
        <dbReference type="Pfam" id="PF18029"/>
    </source>
</evidence>